<evidence type="ECO:0000256" key="2">
    <source>
        <dbReference type="ARBA" id="ARBA00022794"/>
    </source>
</evidence>
<feature type="region of interest" description="Disordered" evidence="4">
    <location>
        <begin position="341"/>
        <end position="369"/>
    </location>
</feature>
<dbReference type="InterPro" id="IPR011989">
    <property type="entry name" value="ARM-like"/>
</dbReference>
<feature type="compositionally biased region" description="Basic and acidic residues" evidence="4">
    <location>
        <begin position="359"/>
        <end position="369"/>
    </location>
</feature>
<evidence type="ECO:0000256" key="1">
    <source>
        <dbReference type="ARBA" id="ARBA00004120"/>
    </source>
</evidence>
<dbReference type="SUPFAM" id="SSF48371">
    <property type="entry name" value="ARM repeat"/>
    <property type="match status" value="1"/>
</dbReference>
<dbReference type="Pfam" id="PF21050">
    <property type="entry name" value="ARMC9_ARM"/>
    <property type="match status" value="1"/>
</dbReference>
<dbReference type="Gene3D" id="1.25.10.10">
    <property type="entry name" value="Leucine-rich Repeat Variant"/>
    <property type="match status" value="1"/>
</dbReference>
<evidence type="ECO:0000313" key="7">
    <source>
        <dbReference type="Proteomes" id="UP000479190"/>
    </source>
</evidence>
<keyword evidence="2" id="KW-0970">Cilium biogenesis/degradation</keyword>
<name>A0A6H5IY48_9HYME</name>
<keyword evidence="7" id="KW-1185">Reference proteome</keyword>
<dbReference type="PANTHER" id="PTHR14881">
    <property type="entry name" value="LISH DOMAIN-CONTAINING PROTEIN ARMC9"/>
    <property type="match status" value="1"/>
</dbReference>
<protein>
    <recommendedName>
        <fullName evidence="5">LisH domain-containing protein</fullName>
    </recommendedName>
</protein>
<dbReference type="GO" id="GO:0005814">
    <property type="term" value="C:centriole"/>
    <property type="evidence" value="ECO:0007669"/>
    <property type="project" value="TreeGrafter"/>
</dbReference>
<evidence type="ECO:0000256" key="3">
    <source>
        <dbReference type="ARBA" id="ARBA00023273"/>
    </source>
</evidence>
<dbReference type="InterPro" id="IPR048959">
    <property type="entry name" value="ARMC9_ARM_dom"/>
</dbReference>
<dbReference type="InterPro" id="IPR040369">
    <property type="entry name" value="ARMC9"/>
</dbReference>
<reference evidence="6 7" key="1">
    <citation type="submission" date="2020-02" db="EMBL/GenBank/DDBJ databases">
        <authorList>
            <person name="Ferguson B K."/>
        </authorList>
    </citation>
    <scope>NUCLEOTIDE SEQUENCE [LARGE SCALE GENOMIC DNA]</scope>
</reference>
<dbReference type="AlphaFoldDB" id="A0A6H5IY48"/>
<organism evidence="6 7">
    <name type="scientific">Trichogramma brassicae</name>
    <dbReference type="NCBI Taxonomy" id="86971"/>
    <lineage>
        <taxon>Eukaryota</taxon>
        <taxon>Metazoa</taxon>
        <taxon>Ecdysozoa</taxon>
        <taxon>Arthropoda</taxon>
        <taxon>Hexapoda</taxon>
        <taxon>Insecta</taxon>
        <taxon>Pterygota</taxon>
        <taxon>Neoptera</taxon>
        <taxon>Endopterygota</taxon>
        <taxon>Hymenoptera</taxon>
        <taxon>Apocrita</taxon>
        <taxon>Proctotrupomorpha</taxon>
        <taxon>Chalcidoidea</taxon>
        <taxon>Trichogrammatidae</taxon>
        <taxon>Trichogramma</taxon>
    </lineage>
</organism>
<gene>
    <name evidence="6" type="ORF">TBRA_LOCUS13873</name>
</gene>
<evidence type="ECO:0000259" key="5">
    <source>
        <dbReference type="Pfam" id="PF21050"/>
    </source>
</evidence>
<sequence>MFLRDSHVINFFLMYLQSDSESEKLSNTENEKKTYSVKSIDGTEEISDACQGTSCNRDDDIHMVNKKQDIEGWIAQQQLISAVDDKSFSTNNKCRDRVSTTSMRVILKFGGGTGLKGALARIIKYLDSLSLNGSYGDSCTLDMLLATLQKMSLRKQQRVYMVEANLIEWLLHHLASTASAESDDICAISAYRLEYAAALLMNLSLQSEARVRASALSPVLISTLKNLLSLDRAQLIPYANGALQNFLLNNVINEAARNDNLADFLNWLYEQVRAEFRDQILRTLRIHLREHYNDLSDDEDEDDLSNEDDYEILCKFYSRDKSSDEKSFADEINAFQAKPRIMRTPPGSFKRKTSAVAAAEEKEKLSEIT</sequence>
<evidence type="ECO:0000313" key="6">
    <source>
        <dbReference type="EMBL" id="CAB0042241.1"/>
    </source>
</evidence>
<dbReference type="EMBL" id="CADCXV010001172">
    <property type="protein sequence ID" value="CAB0042241.1"/>
    <property type="molecule type" value="Genomic_DNA"/>
</dbReference>
<dbReference type="OrthoDB" id="538223at2759"/>
<comment type="subcellular location">
    <subcellularLocation>
        <location evidence="1">Cytoplasm</location>
        <location evidence="1">Cytoskeleton</location>
        <location evidence="1">Cilium basal body</location>
    </subcellularLocation>
</comment>
<dbReference type="InterPro" id="IPR016024">
    <property type="entry name" value="ARM-type_fold"/>
</dbReference>
<dbReference type="GO" id="GO:0036064">
    <property type="term" value="C:ciliary basal body"/>
    <property type="evidence" value="ECO:0007669"/>
    <property type="project" value="InterPro"/>
</dbReference>
<accession>A0A6H5IY48</accession>
<keyword evidence="3" id="KW-0966">Cell projection</keyword>
<dbReference type="GO" id="GO:0097542">
    <property type="term" value="C:ciliary tip"/>
    <property type="evidence" value="ECO:0007669"/>
    <property type="project" value="TreeGrafter"/>
</dbReference>
<evidence type="ECO:0000256" key="4">
    <source>
        <dbReference type="SAM" id="MobiDB-lite"/>
    </source>
</evidence>
<dbReference type="GO" id="GO:0005813">
    <property type="term" value="C:centrosome"/>
    <property type="evidence" value="ECO:0007669"/>
    <property type="project" value="UniProtKB-SubCell"/>
</dbReference>
<proteinExistence type="predicted"/>
<feature type="domain" description="LisH" evidence="5">
    <location>
        <begin position="161"/>
        <end position="280"/>
    </location>
</feature>
<dbReference type="PANTHER" id="PTHR14881:SF4">
    <property type="entry name" value="LISH DOMAIN-CONTAINING PROTEIN ARMC9"/>
    <property type="match status" value="1"/>
</dbReference>
<dbReference type="Proteomes" id="UP000479190">
    <property type="component" value="Unassembled WGS sequence"/>
</dbReference>
<dbReference type="GO" id="GO:0060271">
    <property type="term" value="P:cilium assembly"/>
    <property type="evidence" value="ECO:0007669"/>
    <property type="project" value="InterPro"/>
</dbReference>